<dbReference type="PROSITE" id="PS51365">
    <property type="entry name" value="RENAL_DIPEPTIDASE_2"/>
    <property type="match status" value="1"/>
</dbReference>
<dbReference type="PANTHER" id="PTHR10443:SF12">
    <property type="entry name" value="DIPEPTIDASE"/>
    <property type="match status" value="1"/>
</dbReference>
<dbReference type="AlphaFoldDB" id="Q8EN46"/>
<reference evidence="1 2" key="1">
    <citation type="journal article" date="2001" name="FEMS Microbiol. Lett.">
        <title>Oceanobacillus iheyensis gen. nov., sp. nov., a deep-sea extremely halotolerant and alkaliphilic species isolated from a depth of 1050 m on the Iheya Ridge.</title>
        <authorList>
            <person name="Lu J."/>
            <person name="Nogi Y."/>
            <person name="Takami H."/>
        </authorList>
    </citation>
    <scope>NUCLEOTIDE SEQUENCE [LARGE SCALE GENOMIC DNA]</scope>
    <source>
        <strain evidence="2">DSM 14371 / CIP 107618 / JCM 11309 / KCTC 3954 / HTE831</strain>
    </source>
</reference>
<sequence length="317" mass="36301">MRFIDTHCDALLKLQMAKRGIQQPKKLLNFENDLELNTNLERLQQGGVQVQFFAIFIHPDVPTNEQWQHALEQIDLFYSEIIGKFPQIKHIKQWDELNDLEENQIGAVLTLEGAEAIGNDLVKLRHLYRLGVLSIGLTWNHANLCADGAEELRGGGLTKLGKSVVEMNNNHMVFTDVSHLTVEGFWDVMKSAKYPFASHSNVRTICDHPRNLYDDQIEALINHNGQIQLALYPPFLVKDAESARVSDLFHHIDHICALGGEKHIGFGSDFDGISYFIEGIEDASKYEFLREELQKHYSEELVRGFIYQNFKNHLPHV</sequence>
<proteinExistence type="predicted"/>
<accession>Q8EN46</accession>
<dbReference type="OrthoDB" id="9804920at2"/>
<dbReference type="InterPro" id="IPR008257">
    <property type="entry name" value="Pept_M19"/>
</dbReference>
<dbReference type="EMBL" id="BA000028">
    <property type="protein sequence ID" value="BAC14598.1"/>
    <property type="molecule type" value="Genomic_DNA"/>
</dbReference>
<dbReference type="eggNOG" id="COG2355">
    <property type="taxonomic scope" value="Bacteria"/>
</dbReference>
<reference evidence="1 2" key="2">
    <citation type="journal article" date="2002" name="Nucleic Acids Res.">
        <title>Genome sequence of Oceanobacillus iheyensis isolated from the Iheya Ridge and its unexpected adaptive capabilities to extreme environments.</title>
        <authorList>
            <person name="Takami H."/>
            <person name="Takaki Y."/>
            <person name="Uchiyama I."/>
        </authorList>
    </citation>
    <scope>NUCLEOTIDE SEQUENCE [LARGE SCALE GENOMIC DNA]</scope>
    <source>
        <strain evidence="2">DSM 14371 / CIP 107618 / JCM 11309 / KCTC 3954 / HTE831</strain>
    </source>
</reference>
<evidence type="ECO:0000313" key="2">
    <source>
        <dbReference type="Proteomes" id="UP000000822"/>
    </source>
</evidence>
<gene>
    <name evidence="1" type="ordered locus">OB2642</name>
</gene>
<dbReference type="CDD" id="cd01301">
    <property type="entry name" value="rDP_like"/>
    <property type="match status" value="1"/>
</dbReference>
<dbReference type="KEGG" id="oih:OB2642"/>
<dbReference type="HOGENOM" id="CLU_031404_2_1_9"/>
<dbReference type="SUPFAM" id="SSF51556">
    <property type="entry name" value="Metallo-dependent hydrolases"/>
    <property type="match status" value="1"/>
</dbReference>
<dbReference type="Proteomes" id="UP000000822">
    <property type="component" value="Chromosome"/>
</dbReference>
<name>Q8EN46_OCEIH</name>
<dbReference type="MEROPS" id="M19.007"/>
<dbReference type="PhylomeDB" id="Q8EN46"/>
<dbReference type="GO" id="GO:0070573">
    <property type="term" value="F:metallodipeptidase activity"/>
    <property type="evidence" value="ECO:0007669"/>
    <property type="project" value="InterPro"/>
</dbReference>
<protein>
    <submittedName>
        <fullName evidence="1">Dipeptidase</fullName>
    </submittedName>
</protein>
<dbReference type="Pfam" id="PF01244">
    <property type="entry name" value="Peptidase_M19"/>
    <property type="match status" value="1"/>
</dbReference>
<keyword evidence="2" id="KW-1185">Reference proteome</keyword>
<dbReference type="InterPro" id="IPR032466">
    <property type="entry name" value="Metal_Hydrolase"/>
</dbReference>
<evidence type="ECO:0000313" key="1">
    <source>
        <dbReference type="EMBL" id="BAC14598.1"/>
    </source>
</evidence>
<dbReference type="RefSeq" id="WP_011067036.1">
    <property type="nucleotide sequence ID" value="NC_004193.1"/>
</dbReference>
<dbReference type="STRING" id="221109.gene:10734894"/>
<dbReference type="GO" id="GO:0006508">
    <property type="term" value="P:proteolysis"/>
    <property type="evidence" value="ECO:0007669"/>
    <property type="project" value="InterPro"/>
</dbReference>
<dbReference type="Gene3D" id="3.20.20.140">
    <property type="entry name" value="Metal-dependent hydrolases"/>
    <property type="match status" value="1"/>
</dbReference>
<organism evidence="1 2">
    <name type="scientific">Oceanobacillus iheyensis (strain DSM 14371 / CIP 107618 / JCM 11309 / KCTC 3954 / HTE831)</name>
    <dbReference type="NCBI Taxonomy" id="221109"/>
    <lineage>
        <taxon>Bacteria</taxon>
        <taxon>Bacillati</taxon>
        <taxon>Bacillota</taxon>
        <taxon>Bacilli</taxon>
        <taxon>Bacillales</taxon>
        <taxon>Bacillaceae</taxon>
        <taxon>Oceanobacillus</taxon>
    </lineage>
</organism>
<dbReference type="PANTHER" id="PTHR10443">
    <property type="entry name" value="MICROSOMAL DIPEPTIDASE"/>
    <property type="match status" value="1"/>
</dbReference>